<keyword evidence="2" id="KW-0379">Hydroxylation</keyword>
<dbReference type="InterPro" id="IPR013852">
    <property type="entry name" value="Transl_elong_P/YeiP_CS"/>
</dbReference>
<dbReference type="InterPro" id="IPR015365">
    <property type="entry name" value="Elong-fact-P_C"/>
</dbReference>
<dbReference type="Pfam" id="PF01132">
    <property type="entry name" value="EFP"/>
    <property type="match status" value="1"/>
</dbReference>
<dbReference type="HOGENOM" id="CLU_074944_0_0_6"/>
<comment type="caution">
    <text evidence="5">The sequence shown here is derived from an EMBL/GenBank/DDBJ whole genome shotgun (WGS) entry which is preliminary data.</text>
</comment>
<reference evidence="5 6" key="1">
    <citation type="journal article" date="2014" name="G3 (Bethesda)">
        <title>Genome sequence of Candidatus Riesia pediculischaeffi, endosymbiont of chimpanzee lice, and genomic comparison of recently acquired endosymbionts from human and chimpanzee lice.</title>
        <authorList>
            <person name="Boyd B.M."/>
            <person name="Allen J.M."/>
            <person name="de Crecy-Lagard V."/>
            <person name="Reed D.L."/>
        </authorList>
    </citation>
    <scope>NUCLEOTIDE SEQUENCE [LARGE SCALE GENOMIC DNA]</scope>
    <source>
        <strain evidence="5 6">PTSU</strain>
    </source>
</reference>
<dbReference type="GO" id="GO:0003746">
    <property type="term" value="F:translation elongation factor activity"/>
    <property type="evidence" value="ECO:0007669"/>
    <property type="project" value="UniProtKB-KW"/>
</dbReference>
<dbReference type="GO" id="GO:0003743">
    <property type="term" value="F:translation initiation factor activity"/>
    <property type="evidence" value="ECO:0007669"/>
    <property type="project" value="UniProtKB-KW"/>
</dbReference>
<feature type="domain" description="Translation elongation factor P/YeiP central" evidence="4">
    <location>
        <begin position="25"/>
        <end position="79"/>
    </location>
</feature>
<dbReference type="RefSeq" id="WP_241763025.1">
    <property type="nucleotide sequence ID" value="NZ_AWXV01000004.1"/>
</dbReference>
<dbReference type="InterPro" id="IPR001059">
    <property type="entry name" value="Transl_elong_P/YeiP_cen"/>
</dbReference>
<dbReference type="SMART" id="SM00841">
    <property type="entry name" value="Elong-fact-P_C"/>
    <property type="match status" value="1"/>
</dbReference>
<proteinExistence type="inferred from homology"/>
<keyword evidence="5" id="KW-0648">Protein biosynthesis</keyword>
<dbReference type="EMBL" id="AWXV01000004">
    <property type="protein sequence ID" value="KIE63754.1"/>
    <property type="molecule type" value="Genomic_DNA"/>
</dbReference>
<dbReference type="SMART" id="SM01185">
    <property type="entry name" value="EFP"/>
    <property type="match status" value="1"/>
</dbReference>
<gene>
    <name evidence="5" type="ORF">P689_122236</name>
</gene>
<dbReference type="Proteomes" id="UP000054529">
    <property type="component" value="Unassembled WGS sequence"/>
</dbReference>
<evidence type="ECO:0000256" key="1">
    <source>
        <dbReference type="ARBA" id="ARBA00009479"/>
    </source>
</evidence>
<evidence type="ECO:0000256" key="2">
    <source>
        <dbReference type="ARBA" id="ARBA00023278"/>
    </source>
</evidence>
<evidence type="ECO:0000259" key="4">
    <source>
        <dbReference type="SMART" id="SM01185"/>
    </source>
</evidence>
<dbReference type="SUPFAM" id="SSF50249">
    <property type="entry name" value="Nucleic acid-binding proteins"/>
    <property type="match status" value="2"/>
</dbReference>
<name>A0A0C1V5Q8_9ENTR</name>
<dbReference type="Pfam" id="PF09285">
    <property type="entry name" value="Elong-fact-P_C"/>
    <property type="match status" value="1"/>
</dbReference>
<dbReference type="InterPro" id="IPR012340">
    <property type="entry name" value="NA-bd_OB-fold"/>
</dbReference>
<dbReference type="Gene3D" id="2.40.50.140">
    <property type="entry name" value="Nucleic acid-binding proteins"/>
    <property type="match status" value="2"/>
</dbReference>
<dbReference type="PIRSF" id="PIRSF005901">
    <property type="entry name" value="EF-P"/>
    <property type="match status" value="1"/>
</dbReference>
<dbReference type="AlphaFoldDB" id="A0A0C1V5Q8"/>
<evidence type="ECO:0000259" key="3">
    <source>
        <dbReference type="SMART" id="SM00841"/>
    </source>
</evidence>
<evidence type="ECO:0000313" key="6">
    <source>
        <dbReference type="Proteomes" id="UP000054529"/>
    </source>
</evidence>
<dbReference type="PANTHER" id="PTHR30053:SF12">
    <property type="entry name" value="ELONGATION FACTOR P (EF-P) FAMILY PROTEIN"/>
    <property type="match status" value="1"/>
</dbReference>
<dbReference type="PROSITE" id="PS01275">
    <property type="entry name" value="EFP"/>
    <property type="match status" value="1"/>
</dbReference>
<dbReference type="PANTHER" id="PTHR30053">
    <property type="entry name" value="ELONGATION FACTOR P"/>
    <property type="match status" value="1"/>
</dbReference>
<sequence length="149" mass="17681">MSSNRVLEKTFKSMGSIIITDSILEIRSIYIYNDRNFWFFMGEEGYDQFCISKERIKDQVDLIPNQLRCDVIFWKDRPISIRLPKFVTLKVIHTVDKKEFGDRCVGEWKSVILQTGAIIKVPYFIRVGDTIKINTKERTYESRCRVRSR</sequence>
<dbReference type="InterPro" id="IPR020599">
    <property type="entry name" value="Transl_elong_fac_P/YeiP"/>
</dbReference>
<dbReference type="GO" id="GO:0005829">
    <property type="term" value="C:cytosol"/>
    <property type="evidence" value="ECO:0007669"/>
    <property type="project" value="UniProtKB-ARBA"/>
</dbReference>
<protein>
    <submittedName>
        <fullName evidence="5">Translation elongation factor P Translation initiation factor 5A</fullName>
    </submittedName>
</protein>
<keyword evidence="5" id="KW-0396">Initiation factor</keyword>
<comment type="similarity">
    <text evidence="1">Belongs to the elongation factor P family.</text>
</comment>
<evidence type="ECO:0000313" key="5">
    <source>
        <dbReference type="EMBL" id="KIE63754.1"/>
    </source>
</evidence>
<keyword evidence="5" id="KW-0251">Elongation factor</keyword>
<organism evidence="5 6">
    <name type="scientific">Candidatus Riesia pediculischaeffi PTSU</name>
    <dbReference type="NCBI Taxonomy" id="1401651"/>
    <lineage>
        <taxon>Bacteria</taxon>
        <taxon>Pseudomonadati</taxon>
        <taxon>Pseudomonadota</taxon>
        <taxon>Gammaproteobacteria</taxon>
        <taxon>Enterobacterales</taxon>
        <taxon>Enterobacteriaceae</taxon>
        <taxon>Candidatus Riesia</taxon>
    </lineage>
</organism>
<dbReference type="FunFam" id="2.40.50.140:FF:000004">
    <property type="entry name" value="Elongation factor P"/>
    <property type="match status" value="1"/>
</dbReference>
<feature type="domain" description="Elongation factor P C-terminal" evidence="3">
    <location>
        <begin position="87"/>
        <end position="143"/>
    </location>
</feature>
<dbReference type="GO" id="GO:0043043">
    <property type="term" value="P:peptide biosynthetic process"/>
    <property type="evidence" value="ECO:0007669"/>
    <property type="project" value="InterPro"/>
</dbReference>
<accession>A0A0C1V5Q8</accession>